<dbReference type="AlphaFoldDB" id="A0A0A0I3P3"/>
<dbReference type="InterPro" id="IPR027417">
    <property type="entry name" value="P-loop_NTPase"/>
</dbReference>
<comment type="caution">
    <text evidence="2">The sequence shown here is derived from an EMBL/GenBank/DDBJ whole genome shotgun (WGS) entry which is preliminary data.</text>
</comment>
<evidence type="ECO:0000313" key="2">
    <source>
        <dbReference type="EMBL" id="KGM95437.1"/>
    </source>
</evidence>
<evidence type="ECO:0000256" key="1">
    <source>
        <dbReference type="SAM" id="Coils"/>
    </source>
</evidence>
<name>A0A0A0I3P3_CLONO</name>
<accession>A0A0A0I3P3</accession>
<dbReference type="RefSeq" id="WP_039255739.1">
    <property type="nucleotide sequence ID" value="NZ_JENJ01000040.1"/>
</dbReference>
<protein>
    <recommendedName>
        <fullName evidence="4">Rad50/SbcC-type AAA domain-containing protein</fullName>
    </recommendedName>
</protein>
<evidence type="ECO:0000313" key="3">
    <source>
        <dbReference type="Proteomes" id="UP000030012"/>
    </source>
</evidence>
<dbReference type="EMBL" id="JENJ01000040">
    <property type="protein sequence ID" value="KGM95437.1"/>
    <property type="molecule type" value="Genomic_DNA"/>
</dbReference>
<evidence type="ECO:0008006" key="4">
    <source>
        <dbReference type="Google" id="ProtNLM"/>
    </source>
</evidence>
<organism evidence="2 3">
    <name type="scientific">Clostridium novyi A str. 4552</name>
    <dbReference type="NCBI Taxonomy" id="1444289"/>
    <lineage>
        <taxon>Bacteria</taxon>
        <taxon>Bacillati</taxon>
        <taxon>Bacillota</taxon>
        <taxon>Clostridia</taxon>
        <taxon>Eubacteriales</taxon>
        <taxon>Clostridiaceae</taxon>
        <taxon>Clostridium</taxon>
    </lineage>
</organism>
<gene>
    <name evidence="2" type="ORF">Z968_09115</name>
</gene>
<keyword evidence="1" id="KW-0175">Coiled coil</keyword>
<dbReference type="Proteomes" id="UP000030012">
    <property type="component" value="Unassembled WGS sequence"/>
</dbReference>
<reference evidence="2 3" key="1">
    <citation type="submission" date="2014-01" db="EMBL/GenBank/DDBJ databases">
        <title>Plasmidome dynamics in the species complex Clostridium novyi sensu lato converts strains of independent lineages into distinctly different pathogens.</title>
        <authorList>
            <person name="Skarin H."/>
            <person name="Segerman B."/>
        </authorList>
    </citation>
    <scope>NUCLEOTIDE SEQUENCE [LARGE SCALE GENOMIC DNA]</scope>
    <source>
        <strain evidence="2 3">4552</strain>
    </source>
</reference>
<sequence length="669" mass="77553">MLRINKLVIKIYYKDNKGDIKSVSPTLVFKDGVNFIWDMGKNSVGKSTCINSIFYALGIEELLGAKGGNTMKPVLNRSVEIDNSKYIVYETYILLEVDNGEKSVTIRRGVKGSECDTKLVRVYNSKINKIDDKVDYSDYFLHDPGAAQKEIGFHKFLEKFVNIELPIVSYNNDRSGKLYLQAIANLFFIEQIGGWTGFNVQKVYYGIKNIEKISIEYILGCTITDVDEKRNKLKTELKEEKDKWKWTNQRIKEILLMLGDSIQGLNDDIKSFDKNGLEKIKILGEPINRIKKNLMDEIARIESLKNKSINENIEYISSNLKHYEEELNNYERNIEQLKNEYSIQKVYYESLLEQLKEIELKIRRYEDIVKLRKLGSDAEFSFLKSRCSVCDNKLQESLLPKEINVDIMSNEDNLLFIKDEKKIIEIAITECLTCLKEFDMSIGAKEKEANKLRSKIRIAKSDLTGVDKLPSETIIEKKYSYKEKLNKVFEVENSIEEYWDDLSDIYTQINKLEKSIKDLKDTGLSDDDQEKINKFQTNFRKLLKEFGYTSTNINSIKLSPDKYLPICDEFHLIYDSAGSDFIRAVWAYLLSLYITSKVVGGNHLGVFVFDEPFQQQVSESSIVKFVNKLKELKCQSIIATSISIEEMQQFKKDDINIITIENNFLELDK</sequence>
<proteinExistence type="predicted"/>
<dbReference type="Gene3D" id="3.40.50.300">
    <property type="entry name" value="P-loop containing nucleotide triphosphate hydrolases"/>
    <property type="match status" value="2"/>
</dbReference>
<dbReference type="OrthoDB" id="6397230at2"/>
<feature type="coiled-coil region" evidence="1">
    <location>
        <begin position="287"/>
        <end position="368"/>
    </location>
</feature>